<dbReference type="GO" id="GO:0016787">
    <property type="term" value="F:hydrolase activity"/>
    <property type="evidence" value="ECO:0007669"/>
    <property type="project" value="UniProtKB-KW"/>
</dbReference>
<dbReference type="Gene3D" id="3.30.300.20">
    <property type="match status" value="1"/>
</dbReference>
<evidence type="ECO:0000259" key="1">
    <source>
        <dbReference type="Pfam" id="PF12146"/>
    </source>
</evidence>
<feature type="domain" description="Serine aminopeptidase S33" evidence="1">
    <location>
        <begin position="48"/>
        <end position="130"/>
    </location>
</feature>
<dbReference type="InterPro" id="IPR003718">
    <property type="entry name" value="OsmC/Ohr_fam"/>
</dbReference>
<dbReference type="InterPro" id="IPR015946">
    <property type="entry name" value="KH_dom-like_a/b"/>
</dbReference>
<dbReference type="PANTHER" id="PTHR39624">
    <property type="entry name" value="PROTEIN INVOLVED IN RIMO-MEDIATED BETA-METHYLTHIOLATION OF RIBOSOMAL PROTEIN S12 YCAO"/>
    <property type="match status" value="1"/>
</dbReference>
<dbReference type="Proteomes" id="UP001139409">
    <property type="component" value="Unassembled WGS sequence"/>
</dbReference>
<dbReference type="PANTHER" id="PTHR39624:SF2">
    <property type="entry name" value="OSMC-LIKE PROTEIN"/>
    <property type="match status" value="1"/>
</dbReference>
<comment type="caution">
    <text evidence="2">The sequence shown here is derived from an EMBL/GenBank/DDBJ whole genome shotgun (WGS) entry which is preliminary data.</text>
</comment>
<proteinExistence type="predicted"/>
<dbReference type="Pfam" id="PF12146">
    <property type="entry name" value="Hydrolase_4"/>
    <property type="match status" value="1"/>
</dbReference>
<dbReference type="RefSeq" id="WP_225699155.1">
    <property type="nucleotide sequence ID" value="NZ_JAIXNE010000005.1"/>
</dbReference>
<evidence type="ECO:0000313" key="2">
    <source>
        <dbReference type="EMBL" id="MCA6078301.1"/>
    </source>
</evidence>
<dbReference type="InterPro" id="IPR022742">
    <property type="entry name" value="Hydrolase_4"/>
</dbReference>
<dbReference type="Pfam" id="PF02566">
    <property type="entry name" value="OsmC"/>
    <property type="match status" value="1"/>
</dbReference>
<gene>
    <name evidence="2" type="ORF">LDX50_25740</name>
</gene>
<reference evidence="2" key="1">
    <citation type="submission" date="2021-09" db="EMBL/GenBank/DDBJ databases">
        <title>Fulvivirga sp. isolated from coastal sediment.</title>
        <authorList>
            <person name="Yu H."/>
        </authorList>
    </citation>
    <scope>NUCLEOTIDE SEQUENCE</scope>
    <source>
        <strain evidence="2">1062</strain>
    </source>
</reference>
<accession>A0A9X1L2K6</accession>
<evidence type="ECO:0000313" key="3">
    <source>
        <dbReference type="Proteomes" id="UP001139409"/>
    </source>
</evidence>
<keyword evidence="2" id="KW-0378">Hydrolase</keyword>
<sequence>MNSTKISFLNQQGQSLIARLELPTSKPEAWAIFAHCFTCSKDLNAVINISRSLNLSNIAVLRFDFTGLGESEGDFSATNFTSNINDLIAAADYLKTEHGAPSLLIGHSLGGAAVLAAAYEIESVRAVATIGAPADPVHVEHLLKDSLEEIESNGQAKVSIGGRPFNVTRQFLTDIREKDLEKIVPKLKKALLIMHSPQDTIVGIDNARIIYERAHHPKSFVSLDGANHLLSDKDDSIYTGKVIAAWAERYLSLSRGASLPESDRQVVVRTGDDGFTTEIRAGRHSFLADEPESVGGSDLGPTPYDLLISALGACTSMTLRMYADRKSWPLEEAIVHIEHDKVHESDSEDSDDPNARIDQITREIQLIGPLDENQKARLMEIADRCPVHKTLSGKIRIVTDTYHGTTT</sequence>
<dbReference type="EMBL" id="JAIXNE010000005">
    <property type="protein sequence ID" value="MCA6078301.1"/>
    <property type="molecule type" value="Genomic_DNA"/>
</dbReference>
<dbReference type="InterPro" id="IPR036102">
    <property type="entry name" value="OsmC/Ohrsf"/>
</dbReference>
<keyword evidence="3" id="KW-1185">Reference proteome</keyword>
<dbReference type="Gene3D" id="3.40.50.1820">
    <property type="entry name" value="alpha/beta hydrolase"/>
    <property type="match status" value="1"/>
</dbReference>
<organism evidence="2 3">
    <name type="scientific">Fulvivirga sedimenti</name>
    <dbReference type="NCBI Taxonomy" id="2879465"/>
    <lineage>
        <taxon>Bacteria</taxon>
        <taxon>Pseudomonadati</taxon>
        <taxon>Bacteroidota</taxon>
        <taxon>Cytophagia</taxon>
        <taxon>Cytophagales</taxon>
        <taxon>Fulvivirgaceae</taxon>
        <taxon>Fulvivirga</taxon>
    </lineage>
</organism>
<dbReference type="InterPro" id="IPR029058">
    <property type="entry name" value="AB_hydrolase_fold"/>
</dbReference>
<name>A0A9X1L2K6_9BACT</name>
<dbReference type="SUPFAM" id="SSF53474">
    <property type="entry name" value="alpha/beta-Hydrolases"/>
    <property type="match status" value="1"/>
</dbReference>
<dbReference type="AlphaFoldDB" id="A0A9X1L2K6"/>
<protein>
    <submittedName>
        <fullName evidence="2">Bifunctional alpha/beta hydrolase/OsmC family protein</fullName>
    </submittedName>
</protein>
<dbReference type="SUPFAM" id="SSF82784">
    <property type="entry name" value="OsmC-like"/>
    <property type="match status" value="1"/>
</dbReference>